<dbReference type="AlphaFoldDB" id="A0AB73INW1"/>
<protein>
    <recommendedName>
        <fullName evidence="3">DUF1481 domain-containing protein</fullName>
    </recommendedName>
</protein>
<evidence type="ECO:0000313" key="1">
    <source>
        <dbReference type="EMBL" id="MDP9651620.1"/>
    </source>
</evidence>
<organism evidence="1 2">
    <name type="scientific">Paraburkholderia caledonica</name>
    <dbReference type="NCBI Taxonomy" id="134536"/>
    <lineage>
        <taxon>Bacteria</taxon>
        <taxon>Pseudomonadati</taxon>
        <taxon>Pseudomonadota</taxon>
        <taxon>Betaproteobacteria</taxon>
        <taxon>Burkholderiales</taxon>
        <taxon>Burkholderiaceae</taxon>
        <taxon>Paraburkholderia</taxon>
    </lineage>
</organism>
<dbReference type="Proteomes" id="UP001229486">
    <property type="component" value="Unassembled WGS sequence"/>
</dbReference>
<name>A0AB73INW1_9BURK</name>
<comment type="caution">
    <text evidence="1">The sequence shown here is derived from an EMBL/GenBank/DDBJ whole genome shotgun (WGS) entry which is preliminary data.</text>
</comment>
<accession>A0AB73INW1</accession>
<evidence type="ECO:0000313" key="2">
    <source>
        <dbReference type="Proteomes" id="UP001229486"/>
    </source>
</evidence>
<dbReference type="RefSeq" id="WP_392396184.1">
    <property type="nucleotide sequence ID" value="NZ_JAURTK010000024.1"/>
</dbReference>
<reference evidence="1" key="1">
    <citation type="submission" date="2023-07" db="EMBL/GenBank/DDBJ databases">
        <title>Sorghum-associated microbial communities from plants grown in Nebraska, USA.</title>
        <authorList>
            <person name="Schachtman D."/>
        </authorList>
    </citation>
    <scope>NUCLEOTIDE SEQUENCE</scope>
    <source>
        <strain evidence="1">DS1061</strain>
    </source>
</reference>
<evidence type="ECO:0008006" key="3">
    <source>
        <dbReference type="Google" id="ProtNLM"/>
    </source>
</evidence>
<sequence>MPAPGSPPPGALYFFYPIIMKQNIHLFAISVALGAAMTLSACSNSPSDSDARKVVESTLAGCKYLELRDFQKVNGIPGETGNGYRVDVKYTIRLSPDSDIRANAKQWKDQYDRYQSLKADADEKAKQYYDQQQAYIDANPSDPAARQTFEQQHQDAYQSISKEKIEEGNFAARLNNTALGPFFRRTVAQACPGIDFGLLNSFFNGKDTDYSDDVDVQFTQTISMMKTDNGWQQDR</sequence>
<proteinExistence type="predicted"/>
<dbReference type="EMBL" id="JAURTK010000024">
    <property type="protein sequence ID" value="MDP9651620.1"/>
    <property type="molecule type" value="Genomic_DNA"/>
</dbReference>
<gene>
    <name evidence="1" type="ORF">J2793_007095</name>
</gene>